<proteinExistence type="predicted"/>
<dbReference type="Proteomes" id="UP001056120">
    <property type="component" value="Linkage Group LG19"/>
</dbReference>
<reference evidence="1 2" key="2">
    <citation type="journal article" date="2022" name="Mol. Ecol. Resour.">
        <title>The genomes of chicory, endive, great burdock and yacon provide insights into Asteraceae paleo-polyploidization history and plant inulin production.</title>
        <authorList>
            <person name="Fan W."/>
            <person name="Wang S."/>
            <person name="Wang H."/>
            <person name="Wang A."/>
            <person name="Jiang F."/>
            <person name="Liu H."/>
            <person name="Zhao H."/>
            <person name="Xu D."/>
            <person name="Zhang Y."/>
        </authorList>
    </citation>
    <scope>NUCLEOTIDE SEQUENCE [LARGE SCALE GENOMIC DNA]</scope>
    <source>
        <strain evidence="2">cv. Yunnan</strain>
        <tissue evidence="1">Leaves</tissue>
    </source>
</reference>
<gene>
    <name evidence="1" type="ORF">L1987_58058</name>
</gene>
<keyword evidence="2" id="KW-1185">Reference proteome</keyword>
<organism evidence="1 2">
    <name type="scientific">Smallanthus sonchifolius</name>
    <dbReference type="NCBI Taxonomy" id="185202"/>
    <lineage>
        <taxon>Eukaryota</taxon>
        <taxon>Viridiplantae</taxon>
        <taxon>Streptophyta</taxon>
        <taxon>Embryophyta</taxon>
        <taxon>Tracheophyta</taxon>
        <taxon>Spermatophyta</taxon>
        <taxon>Magnoliopsida</taxon>
        <taxon>eudicotyledons</taxon>
        <taxon>Gunneridae</taxon>
        <taxon>Pentapetalae</taxon>
        <taxon>asterids</taxon>
        <taxon>campanulids</taxon>
        <taxon>Asterales</taxon>
        <taxon>Asteraceae</taxon>
        <taxon>Asteroideae</taxon>
        <taxon>Heliantheae alliance</taxon>
        <taxon>Millerieae</taxon>
        <taxon>Smallanthus</taxon>
    </lineage>
</organism>
<name>A0ACB9DEA3_9ASTR</name>
<evidence type="ECO:0000313" key="1">
    <source>
        <dbReference type="EMBL" id="KAI3744959.1"/>
    </source>
</evidence>
<dbReference type="EMBL" id="CM042036">
    <property type="protein sequence ID" value="KAI3744959.1"/>
    <property type="molecule type" value="Genomic_DNA"/>
</dbReference>
<sequence length="151" mass="17564">MDWLGQSEYDRQLSFLSTTISEVIFAKYAKVKILVAYWAHYMSNTDQYLKSLLYSNNLCSSSPDNNCSGKIEIKSNTIWFFVSGNVSMTTWSNCLSMSKWVIWDFQLCSSTVDCQKYVYDESRRKILDNEYIKHFAPESSLKIPTGQIFCF</sequence>
<comment type="caution">
    <text evidence="1">The sequence shown here is derived from an EMBL/GenBank/DDBJ whole genome shotgun (WGS) entry which is preliminary data.</text>
</comment>
<reference evidence="2" key="1">
    <citation type="journal article" date="2022" name="Mol. Ecol. Resour.">
        <title>The genomes of chicory, endive, great burdock and yacon provide insights into Asteraceae palaeo-polyploidization history and plant inulin production.</title>
        <authorList>
            <person name="Fan W."/>
            <person name="Wang S."/>
            <person name="Wang H."/>
            <person name="Wang A."/>
            <person name="Jiang F."/>
            <person name="Liu H."/>
            <person name="Zhao H."/>
            <person name="Xu D."/>
            <person name="Zhang Y."/>
        </authorList>
    </citation>
    <scope>NUCLEOTIDE SEQUENCE [LARGE SCALE GENOMIC DNA]</scope>
    <source>
        <strain evidence="2">cv. Yunnan</strain>
    </source>
</reference>
<evidence type="ECO:0000313" key="2">
    <source>
        <dbReference type="Proteomes" id="UP001056120"/>
    </source>
</evidence>
<accession>A0ACB9DEA3</accession>
<protein>
    <submittedName>
        <fullName evidence="1">Uncharacterized protein</fullName>
    </submittedName>
</protein>